<keyword evidence="4" id="KW-1185">Reference proteome</keyword>
<feature type="transmembrane region" description="Helical" evidence="2">
    <location>
        <begin position="63"/>
        <end position="80"/>
    </location>
</feature>
<evidence type="ECO:0000256" key="2">
    <source>
        <dbReference type="SAM" id="Phobius"/>
    </source>
</evidence>
<keyword evidence="2" id="KW-0812">Transmembrane</keyword>
<keyword evidence="2" id="KW-0472">Membrane</keyword>
<reference evidence="3" key="1">
    <citation type="submission" date="2020-05" db="EMBL/GenBank/DDBJ databases">
        <title>Phylogenomic resolution of chytrid fungi.</title>
        <authorList>
            <person name="Stajich J.E."/>
            <person name="Amses K."/>
            <person name="Simmons R."/>
            <person name="Seto K."/>
            <person name="Myers J."/>
            <person name="Bonds A."/>
            <person name="Quandt C.A."/>
            <person name="Barry K."/>
            <person name="Liu P."/>
            <person name="Grigoriev I."/>
            <person name="Longcore J.E."/>
            <person name="James T.Y."/>
        </authorList>
    </citation>
    <scope>NUCLEOTIDE SEQUENCE</scope>
    <source>
        <strain evidence="3">PLAUS21</strain>
    </source>
</reference>
<gene>
    <name evidence="3" type="ORF">HK103_002360</name>
</gene>
<dbReference type="EMBL" id="JADGKB010000018">
    <property type="protein sequence ID" value="KAJ3259457.1"/>
    <property type="molecule type" value="Genomic_DNA"/>
</dbReference>
<name>A0AAD5ULZ7_9FUNG</name>
<feature type="compositionally biased region" description="Polar residues" evidence="1">
    <location>
        <begin position="20"/>
        <end position="33"/>
    </location>
</feature>
<evidence type="ECO:0000256" key="1">
    <source>
        <dbReference type="SAM" id="MobiDB-lite"/>
    </source>
</evidence>
<accession>A0AAD5ULZ7</accession>
<feature type="region of interest" description="Disordered" evidence="1">
    <location>
        <begin position="1"/>
        <end position="33"/>
    </location>
</feature>
<keyword evidence="2" id="KW-1133">Transmembrane helix</keyword>
<comment type="caution">
    <text evidence="3">The sequence shown here is derived from an EMBL/GenBank/DDBJ whole genome shotgun (WGS) entry which is preliminary data.</text>
</comment>
<organism evidence="3 4">
    <name type="scientific">Boothiomyces macroporosus</name>
    <dbReference type="NCBI Taxonomy" id="261099"/>
    <lineage>
        <taxon>Eukaryota</taxon>
        <taxon>Fungi</taxon>
        <taxon>Fungi incertae sedis</taxon>
        <taxon>Chytridiomycota</taxon>
        <taxon>Chytridiomycota incertae sedis</taxon>
        <taxon>Chytridiomycetes</taxon>
        <taxon>Rhizophydiales</taxon>
        <taxon>Terramycetaceae</taxon>
        <taxon>Boothiomyces</taxon>
    </lineage>
</organism>
<protein>
    <submittedName>
        <fullName evidence="3">Uncharacterized protein</fullName>
    </submittedName>
</protein>
<sequence>MSDQTIIPEPKIEAGFSSGIEPTSTFPNKKYTSLTIDPDDEDYKQRRVTTTISPSRRFTFTRAIMYVLVLFVFYFVYINLGKSKVVNQENIQEKIVPKKPIE</sequence>
<proteinExistence type="predicted"/>
<dbReference type="Proteomes" id="UP001210925">
    <property type="component" value="Unassembled WGS sequence"/>
</dbReference>
<dbReference type="AlphaFoldDB" id="A0AAD5ULZ7"/>
<evidence type="ECO:0000313" key="3">
    <source>
        <dbReference type="EMBL" id="KAJ3259457.1"/>
    </source>
</evidence>
<evidence type="ECO:0000313" key="4">
    <source>
        <dbReference type="Proteomes" id="UP001210925"/>
    </source>
</evidence>